<evidence type="ECO:0000313" key="5">
    <source>
        <dbReference type="Proteomes" id="UP000245207"/>
    </source>
</evidence>
<evidence type="ECO:0000313" key="4">
    <source>
        <dbReference type="EMBL" id="PWA73417.1"/>
    </source>
</evidence>
<dbReference type="PANTHER" id="PTHR45733">
    <property type="entry name" value="FORMIN-J"/>
    <property type="match status" value="1"/>
</dbReference>
<dbReference type="Gene3D" id="1.20.58.2220">
    <property type="entry name" value="Formin, FH2 domain"/>
    <property type="match status" value="2"/>
</dbReference>
<accession>A0A2U1NIT9</accession>
<dbReference type="InterPro" id="IPR042201">
    <property type="entry name" value="FH2_Formin_sf"/>
</dbReference>
<sequence length="411" mass="46960">MDHVLALDDSAMDADQVDNLIKYFPTDEEIELLKGCKREKDKLGRCEQFFLELMKVPRAKSKLKVFSYKLRFNAQVSEFRECLKIITSLKDQACYLLFSWYTDRAIRSSTKFKAVMQTILSLGNALNQGTLRGRASGFKLVSLLKLTEIHSTKRNVTLMHYLCKVLADKQPEVLDFSKDLESLLPASRLPMHYFKKEMKAITKGLNNVTEEVSKAKNDGPMSVNFRKGCKREKDKLGRCEQFFLELMKVPRAKSKLKVFSYKLRFNAQIRSSTKFKAVMQTILSLGNALNQGTLRGRASGFKLVSLLKLTEIHSTKRNVTLMHYLCKVLADKQPEVLDFSKDLGSLLPASRLPMHYFKKEMKAITKGLNNVTEEVSKAKNDGPMSVNFRKKDYEDAEAAHGRCIHSRNVDD</sequence>
<dbReference type="SUPFAM" id="SSF101447">
    <property type="entry name" value="Formin homology 2 domain (FH2 domain)"/>
    <property type="match status" value="2"/>
</dbReference>
<dbReference type="SMART" id="SM00498">
    <property type="entry name" value="FH2"/>
    <property type="match status" value="1"/>
</dbReference>
<dbReference type="Pfam" id="PF02181">
    <property type="entry name" value="FH2"/>
    <property type="match status" value="2"/>
</dbReference>
<dbReference type="PROSITE" id="PS51444">
    <property type="entry name" value="FH2"/>
    <property type="match status" value="1"/>
</dbReference>
<feature type="domain" description="FH2" evidence="3">
    <location>
        <begin position="1"/>
        <end position="295"/>
    </location>
</feature>
<dbReference type="InterPro" id="IPR051144">
    <property type="entry name" value="Formin_homology_domain"/>
</dbReference>
<dbReference type="EMBL" id="PKPP01002741">
    <property type="protein sequence ID" value="PWA73417.1"/>
    <property type="molecule type" value="Genomic_DNA"/>
</dbReference>
<proteinExistence type="inferred from homology"/>
<comment type="similarity">
    <text evidence="1">Belongs to the formin-like family. Class-II subfamily.</text>
</comment>
<reference evidence="4 5" key="1">
    <citation type="journal article" date="2018" name="Mol. Plant">
        <title>The genome of Artemisia annua provides insight into the evolution of Asteraceae family and artemisinin biosynthesis.</title>
        <authorList>
            <person name="Shen Q."/>
            <person name="Zhang L."/>
            <person name="Liao Z."/>
            <person name="Wang S."/>
            <person name="Yan T."/>
            <person name="Shi P."/>
            <person name="Liu M."/>
            <person name="Fu X."/>
            <person name="Pan Q."/>
            <person name="Wang Y."/>
            <person name="Lv Z."/>
            <person name="Lu X."/>
            <person name="Zhang F."/>
            <person name="Jiang W."/>
            <person name="Ma Y."/>
            <person name="Chen M."/>
            <person name="Hao X."/>
            <person name="Li L."/>
            <person name="Tang Y."/>
            <person name="Lv G."/>
            <person name="Zhou Y."/>
            <person name="Sun X."/>
            <person name="Brodelius P.E."/>
            <person name="Rose J.K.C."/>
            <person name="Tang K."/>
        </authorList>
    </citation>
    <scope>NUCLEOTIDE SEQUENCE [LARGE SCALE GENOMIC DNA]</scope>
    <source>
        <strain evidence="5">cv. Huhao1</strain>
        <tissue evidence="4">Leaf</tissue>
    </source>
</reference>
<dbReference type="Proteomes" id="UP000245207">
    <property type="component" value="Unassembled WGS sequence"/>
</dbReference>
<dbReference type="STRING" id="35608.A0A2U1NIT9"/>
<protein>
    <recommendedName>
        <fullName evidence="2">Formin-like protein</fullName>
    </recommendedName>
</protein>
<evidence type="ECO:0000259" key="3">
    <source>
        <dbReference type="PROSITE" id="PS51444"/>
    </source>
</evidence>
<evidence type="ECO:0000256" key="1">
    <source>
        <dbReference type="ARBA" id="ARBA00006468"/>
    </source>
</evidence>
<dbReference type="OrthoDB" id="1668162at2759"/>
<evidence type="ECO:0000256" key="2">
    <source>
        <dbReference type="RuleBase" id="RU361260"/>
    </source>
</evidence>
<comment type="caution">
    <text evidence="4">The sequence shown here is derived from an EMBL/GenBank/DDBJ whole genome shotgun (WGS) entry which is preliminary data.</text>
</comment>
<dbReference type="PANTHER" id="PTHR45733:SF8">
    <property type="entry name" value="FORMIN-J"/>
    <property type="match status" value="1"/>
</dbReference>
<organism evidence="4 5">
    <name type="scientific">Artemisia annua</name>
    <name type="common">Sweet wormwood</name>
    <dbReference type="NCBI Taxonomy" id="35608"/>
    <lineage>
        <taxon>Eukaryota</taxon>
        <taxon>Viridiplantae</taxon>
        <taxon>Streptophyta</taxon>
        <taxon>Embryophyta</taxon>
        <taxon>Tracheophyta</taxon>
        <taxon>Spermatophyta</taxon>
        <taxon>Magnoliopsida</taxon>
        <taxon>eudicotyledons</taxon>
        <taxon>Gunneridae</taxon>
        <taxon>Pentapetalae</taxon>
        <taxon>asterids</taxon>
        <taxon>campanulids</taxon>
        <taxon>Asterales</taxon>
        <taxon>Asteraceae</taxon>
        <taxon>Asteroideae</taxon>
        <taxon>Anthemideae</taxon>
        <taxon>Artemisiinae</taxon>
        <taxon>Artemisia</taxon>
    </lineage>
</organism>
<keyword evidence="5" id="KW-1185">Reference proteome</keyword>
<dbReference type="AlphaFoldDB" id="A0A2U1NIT9"/>
<name>A0A2U1NIT9_ARTAN</name>
<gene>
    <name evidence="4" type="ORF">CTI12_AA261350</name>
</gene>
<dbReference type="InterPro" id="IPR015425">
    <property type="entry name" value="FH2_Formin"/>
</dbReference>